<name>A0AAW7X9S6_9GAMM</name>
<evidence type="ECO:0000313" key="2">
    <source>
        <dbReference type="EMBL" id="MDO6424315.1"/>
    </source>
</evidence>
<protein>
    <recommendedName>
        <fullName evidence="4">Polyketide cyclase/dehydrase</fullName>
    </recommendedName>
</protein>
<feature type="transmembrane region" description="Helical" evidence="1">
    <location>
        <begin position="7"/>
        <end position="25"/>
    </location>
</feature>
<feature type="transmembrane region" description="Helical" evidence="1">
    <location>
        <begin position="63"/>
        <end position="89"/>
    </location>
</feature>
<reference evidence="2" key="1">
    <citation type="submission" date="2023-07" db="EMBL/GenBank/DDBJ databases">
        <title>Genome content predicts the carbon catabolic preferences of heterotrophic bacteria.</title>
        <authorList>
            <person name="Gralka M."/>
        </authorList>
    </citation>
    <scope>NUCLEOTIDE SEQUENCE</scope>
    <source>
        <strain evidence="2">I3M17_2</strain>
    </source>
</reference>
<keyword evidence="1" id="KW-0812">Transmembrane</keyword>
<organism evidence="2 3">
    <name type="scientific">Saccharophagus degradans</name>
    <dbReference type="NCBI Taxonomy" id="86304"/>
    <lineage>
        <taxon>Bacteria</taxon>
        <taxon>Pseudomonadati</taxon>
        <taxon>Pseudomonadota</taxon>
        <taxon>Gammaproteobacteria</taxon>
        <taxon>Cellvibrionales</taxon>
        <taxon>Cellvibrionaceae</taxon>
        <taxon>Saccharophagus</taxon>
    </lineage>
</organism>
<proteinExistence type="predicted"/>
<dbReference type="Proteomes" id="UP001169760">
    <property type="component" value="Unassembled WGS sequence"/>
</dbReference>
<keyword evidence="1" id="KW-0472">Membrane</keyword>
<accession>A0AAW7X9S6</accession>
<dbReference type="EMBL" id="JAUOPB010000014">
    <property type="protein sequence ID" value="MDO6424315.1"/>
    <property type="molecule type" value="Genomic_DNA"/>
</dbReference>
<evidence type="ECO:0008006" key="4">
    <source>
        <dbReference type="Google" id="ProtNLM"/>
    </source>
</evidence>
<gene>
    <name evidence="2" type="ORF">Q4521_17655</name>
</gene>
<dbReference type="AlphaFoldDB" id="A0AAW7X9S6"/>
<dbReference type="RefSeq" id="WP_303493681.1">
    <property type="nucleotide sequence ID" value="NZ_JAUOPB010000014.1"/>
</dbReference>
<sequence length="331" mass="36616">MNPKHPKYIGIVLGVLYGLSIRIMWELDAFRNLGELVSASFMFVVPFVIGFIRIHFEYKVQPAIYVGKMITIAWQPIFIFLLVTVVTLMEGSICVAMALPAFMFFSSLGGLAAGYLNRFFTKKRNATLMSVALLPILIAPIEVNVVKLSTTYTVENKITIDAPPNVVWQQLGRVANIQPDEMGISLTSLIGVPRPIKASMNADGVGAVRTSEWEQGVVFREVITSWQPNKQMTYSFDIDPDAIPDHALDKHVKLGGEYFSPLTGGYYISENAEGNTVLTLKTTLIDNTNFGVYSRVWGELIFSDFHKSLLKLMKLRAENAAGGELSLPVAG</sequence>
<feature type="transmembrane region" description="Helical" evidence="1">
    <location>
        <begin position="37"/>
        <end position="56"/>
    </location>
</feature>
<comment type="caution">
    <text evidence="2">The sequence shown here is derived from an EMBL/GenBank/DDBJ whole genome shotgun (WGS) entry which is preliminary data.</text>
</comment>
<dbReference type="Gene3D" id="3.30.530.20">
    <property type="match status" value="1"/>
</dbReference>
<keyword evidence="1" id="KW-1133">Transmembrane helix</keyword>
<evidence type="ECO:0000313" key="3">
    <source>
        <dbReference type="Proteomes" id="UP001169760"/>
    </source>
</evidence>
<dbReference type="SUPFAM" id="SSF55961">
    <property type="entry name" value="Bet v1-like"/>
    <property type="match status" value="1"/>
</dbReference>
<feature type="transmembrane region" description="Helical" evidence="1">
    <location>
        <begin position="95"/>
        <end position="116"/>
    </location>
</feature>
<evidence type="ECO:0000256" key="1">
    <source>
        <dbReference type="SAM" id="Phobius"/>
    </source>
</evidence>
<dbReference type="InterPro" id="IPR023393">
    <property type="entry name" value="START-like_dom_sf"/>
</dbReference>